<dbReference type="Proteomes" id="UP001281410">
    <property type="component" value="Unassembled WGS sequence"/>
</dbReference>
<feature type="domain" description="HAT C-terminal dimerisation" evidence="2">
    <location>
        <begin position="227"/>
        <end position="309"/>
    </location>
</feature>
<evidence type="ECO:0000313" key="4">
    <source>
        <dbReference type="Proteomes" id="UP001281410"/>
    </source>
</evidence>
<dbReference type="PANTHER" id="PTHR46481">
    <property type="entry name" value="ZINC FINGER BED DOMAIN-CONTAINING PROTEIN 4"/>
    <property type="match status" value="1"/>
</dbReference>
<reference evidence="3" key="1">
    <citation type="journal article" date="2023" name="Plant J.">
        <title>Genome sequences and population genomics provide insights into the demographic history, inbreeding, and mutation load of two 'living fossil' tree species of Dipteronia.</title>
        <authorList>
            <person name="Feng Y."/>
            <person name="Comes H.P."/>
            <person name="Chen J."/>
            <person name="Zhu S."/>
            <person name="Lu R."/>
            <person name="Zhang X."/>
            <person name="Li P."/>
            <person name="Qiu J."/>
            <person name="Olsen K.M."/>
            <person name="Qiu Y."/>
        </authorList>
    </citation>
    <scope>NUCLEOTIDE SEQUENCE</scope>
    <source>
        <strain evidence="3">NBL</strain>
    </source>
</reference>
<dbReference type="AlphaFoldDB" id="A0AAE0A7J3"/>
<feature type="compositionally biased region" description="Basic and acidic residues" evidence="1">
    <location>
        <begin position="332"/>
        <end position="341"/>
    </location>
</feature>
<dbReference type="SUPFAM" id="SSF53098">
    <property type="entry name" value="Ribonuclease H-like"/>
    <property type="match status" value="1"/>
</dbReference>
<accession>A0AAE0A7J3</accession>
<dbReference type="InterPro" id="IPR052035">
    <property type="entry name" value="ZnF_BED_domain_contain"/>
</dbReference>
<keyword evidence="4" id="KW-1185">Reference proteome</keyword>
<evidence type="ECO:0000256" key="1">
    <source>
        <dbReference type="SAM" id="MobiDB-lite"/>
    </source>
</evidence>
<dbReference type="InterPro" id="IPR008906">
    <property type="entry name" value="HATC_C_dom"/>
</dbReference>
<gene>
    <name evidence="3" type="ORF">Dsin_018834</name>
</gene>
<dbReference type="EMBL" id="JANJYJ010000006">
    <property type="protein sequence ID" value="KAK3204788.1"/>
    <property type="molecule type" value="Genomic_DNA"/>
</dbReference>
<organism evidence="3 4">
    <name type="scientific">Dipteronia sinensis</name>
    <dbReference type="NCBI Taxonomy" id="43782"/>
    <lineage>
        <taxon>Eukaryota</taxon>
        <taxon>Viridiplantae</taxon>
        <taxon>Streptophyta</taxon>
        <taxon>Embryophyta</taxon>
        <taxon>Tracheophyta</taxon>
        <taxon>Spermatophyta</taxon>
        <taxon>Magnoliopsida</taxon>
        <taxon>eudicotyledons</taxon>
        <taxon>Gunneridae</taxon>
        <taxon>Pentapetalae</taxon>
        <taxon>rosids</taxon>
        <taxon>malvids</taxon>
        <taxon>Sapindales</taxon>
        <taxon>Sapindaceae</taxon>
        <taxon>Hippocastanoideae</taxon>
        <taxon>Acereae</taxon>
        <taxon>Dipteronia</taxon>
    </lineage>
</organism>
<dbReference type="Pfam" id="PF05699">
    <property type="entry name" value="Dimer_Tnp_hAT"/>
    <property type="match status" value="1"/>
</dbReference>
<name>A0AAE0A7J3_9ROSI</name>
<proteinExistence type="predicted"/>
<evidence type="ECO:0000259" key="2">
    <source>
        <dbReference type="Pfam" id="PF05699"/>
    </source>
</evidence>
<dbReference type="GO" id="GO:0046983">
    <property type="term" value="F:protein dimerization activity"/>
    <property type="evidence" value="ECO:0007669"/>
    <property type="project" value="InterPro"/>
</dbReference>
<evidence type="ECO:0000313" key="3">
    <source>
        <dbReference type="EMBL" id="KAK3204788.1"/>
    </source>
</evidence>
<dbReference type="InterPro" id="IPR012337">
    <property type="entry name" value="RNaseH-like_sf"/>
</dbReference>
<protein>
    <recommendedName>
        <fullName evidence="2">HAT C-terminal dimerisation domain-containing protein</fullName>
    </recommendedName>
</protein>
<comment type="caution">
    <text evidence="3">The sequence shown here is derived from an EMBL/GenBank/DDBJ whole genome shotgun (WGS) entry which is preliminary data.</text>
</comment>
<dbReference type="PANTHER" id="PTHR46481:SF11">
    <property type="entry name" value="ZINC FINGER BED DOMAIN-CONTAINING PROTEIN RICESLEEPER 2-LIKE"/>
    <property type="match status" value="1"/>
</dbReference>
<feature type="region of interest" description="Disordered" evidence="1">
    <location>
        <begin position="321"/>
        <end position="341"/>
    </location>
</feature>
<sequence length="341" mass="38781">MATSKRYATFKSVSRNTIKNEILQIYDVEKMKTLSILEANTCIIALTTDLWTASSQRKGHMVVTAHFIGESWCLRSRISRFIYAPCPHTAETVCEALHDCVMAWNIDRRLSTLTVDNCSTNDKVIEFMLEKLNKNDLWLNGQLYQVRCCAHILNLIVKDGLAVIGDGIEIICDSVAYWVATPQRIERFVEVARQLNIECKQMSKKQAERMSIFDAYVNETNPTSRLELDAYLEEKILPNTLDFDILTWWKTNGNKYPILARVDRDVLVIPVSTIASESAFSTSGRVVSLYRSNLHPDTLEALMCPQNWLWADKRGSLTNTPNKACFEEDSDGDGKGEEIHV</sequence>